<dbReference type="InterPro" id="IPR029787">
    <property type="entry name" value="Nucleotide_cyclase"/>
</dbReference>
<dbReference type="SUPFAM" id="SSF55073">
    <property type="entry name" value="Nucleotide cyclase"/>
    <property type="match status" value="2"/>
</dbReference>
<dbReference type="OrthoDB" id="543202at2759"/>
<evidence type="ECO:0000313" key="2">
    <source>
        <dbReference type="EMBL" id="PNH06136.1"/>
    </source>
</evidence>
<dbReference type="Gene3D" id="3.30.70.1230">
    <property type="entry name" value="Nucleotide cyclase"/>
    <property type="match status" value="2"/>
</dbReference>
<organism evidence="2 3">
    <name type="scientific">Tetrabaena socialis</name>
    <dbReference type="NCBI Taxonomy" id="47790"/>
    <lineage>
        <taxon>Eukaryota</taxon>
        <taxon>Viridiplantae</taxon>
        <taxon>Chlorophyta</taxon>
        <taxon>core chlorophytes</taxon>
        <taxon>Chlorophyceae</taxon>
        <taxon>CS clade</taxon>
        <taxon>Chlamydomonadales</taxon>
        <taxon>Tetrabaenaceae</taxon>
        <taxon>Tetrabaena</taxon>
    </lineage>
</organism>
<evidence type="ECO:0000256" key="1">
    <source>
        <dbReference type="SAM" id="MobiDB-lite"/>
    </source>
</evidence>
<protein>
    <recommendedName>
        <fullName evidence="4">Guanylate cyclase domain-containing protein</fullName>
    </recommendedName>
</protein>
<evidence type="ECO:0000313" key="3">
    <source>
        <dbReference type="Proteomes" id="UP000236333"/>
    </source>
</evidence>
<feature type="compositionally biased region" description="Pro residues" evidence="1">
    <location>
        <begin position="651"/>
        <end position="666"/>
    </location>
</feature>
<gene>
    <name evidence="2" type="ORF">TSOC_007526</name>
</gene>
<dbReference type="AlphaFoldDB" id="A0A2J8A0U2"/>
<proteinExistence type="predicted"/>
<reference evidence="2 3" key="1">
    <citation type="journal article" date="2017" name="Mol. Biol. Evol.">
        <title>The 4-celled Tetrabaena socialis nuclear genome reveals the essential components for genetic control of cell number at the origin of multicellularity in the volvocine lineage.</title>
        <authorList>
            <person name="Featherston J."/>
            <person name="Arakaki Y."/>
            <person name="Hanschen E.R."/>
            <person name="Ferris P.J."/>
            <person name="Michod R.E."/>
            <person name="Olson B.J.S.C."/>
            <person name="Nozaki H."/>
            <person name="Durand P.M."/>
        </authorList>
    </citation>
    <scope>NUCLEOTIDE SEQUENCE [LARGE SCALE GENOMIC DNA]</scope>
    <source>
        <strain evidence="2 3">NIES-571</strain>
    </source>
</reference>
<feature type="region of interest" description="Disordered" evidence="1">
    <location>
        <begin position="650"/>
        <end position="708"/>
    </location>
</feature>
<name>A0A2J8A0U2_9CHLO</name>
<accession>A0A2J8A0U2</accession>
<feature type="region of interest" description="Disordered" evidence="1">
    <location>
        <begin position="69"/>
        <end position="90"/>
    </location>
</feature>
<dbReference type="Proteomes" id="UP000236333">
    <property type="component" value="Unassembled WGS sequence"/>
</dbReference>
<dbReference type="EMBL" id="PGGS01000256">
    <property type="protein sequence ID" value="PNH06136.1"/>
    <property type="molecule type" value="Genomic_DNA"/>
</dbReference>
<evidence type="ECO:0008006" key="4">
    <source>
        <dbReference type="Google" id="ProtNLM"/>
    </source>
</evidence>
<keyword evidence="3" id="KW-1185">Reference proteome</keyword>
<comment type="caution">
    <text evidence="2">The sequence shown here is derived from an EMBL/GenBank/DDBJ whole genome shotgun (WGS) entry which is preliminary data.</text>
</comment>
<sequence length="837" mass="83112">MAWGSRVGMEKISEHQCTLGLVPASGDASDDHDLLLSTAHTTIHNNISAATASASMPNAARVASALLATGGQPSSSSHPHVYRTQPLPSPSPAASAAALCSALEGAAAGGATASHRLSSFAAAGGGGWAEGGGASGAGGGGGGGGRTPESLLAGLARRLDSLAPVMSGGMGGGMMGGTGMPAWDAAARESARSRPTPLTPSLLAGRLGPNMVQRLGAVSKKGAGQGSVDYPICFRGFRVRCGMHSGLEEGRDVYWTKVSGRRAYSGPAMALAKTVSDLIPGGMVILTAATFDRLQPWPNHEALPGAIVWARGRFRVALGGEAGGGPALDVDVDVFQLLSPQLLARQPHLERRPWRGAEQVLPGVLSAPLGRLALVLVQVVGVQVLAAWNVEVTRAALRVFASVAAEALPHWGGYPARLDPEDGTLLAAFREPASGGAGRECGTRRAGREPRARRDTGMALGFAHALVELLRDAEWPEELLEHELGEALALAEPGLGLAGAPGAASGGTPVAFRGLRVRCVADLASVRVDLGCATAAALYETRDPKAFKSLRRMLARAHMGEVLCSGALVAEVLAGPPAALAALHELLAFAPLAAAGAGPSPMPVGASLSLSPLPTGASLSLLPTGASLSLLPTGASLSLLPAGASLSPLPAGAPPSPLPAGAPPSPLLAGASLSPLPSPHPMHQHAGPYGTSPSGGPPPPAARPATLVGFSGRPSSMVVAVNARLTGKDATRAMVYQCTRRRTIRRSQVGGVAGVALAGGAGGVYGSAAAGLYGGGGGSVSSMYGTVDGGGSMAHGAAAGGRGSMYGTAGGGGSMYGMSAGAGPQGAAGGGASLVYA</sequence>